<dbReference type="PANTHER" id="PTHR11005">
    <property type="entry name" value="LYSOSOMAL ACID LIPASE-RELATED"/>
    <property type="match status" value="1"/>
</dbReference>
<dbReference type="GO" id="GO:0006629">
    <property type="term" value="P:lipid metabolic process"/>
    <property type="evidence" value="ECO:0007669"/>
    <property type="project" value="InterPro"/>
</dbReference>
<name>A0A553NKV9_TIGCA</name>
<organism evidence="3 4">
    <name type="scientific">Tigriopus californicus</name>
    <name type="common">Marine copepod</name>
    <dbReference type="NCBI Taxonomy" id="6832"/>
    <lineage>
        <taxon>Eukaryota</taxon>
        <taxon>Metazoa</taxon>
        <taxon>Ecdysozoa</taxon>
        <taxon>Arthropoda</taxon>
        <taxon>Crustacea</taxon>
        <taxon>Multicrustacea</taxon>
        <taxon>Hexanauplia</taxon>
        <taxon>Copepoda</taxon>
        <taxon>Harpacticoida</taxon>
        <taxon>Harpacticidae</taxon>
        <taxon>Tigriopus</taxon>
    </lineage>
</organism>
<feature type="region of interest" description="Disordered" evidence="1">
    <location>
        <begin position="1"/>
        <end position="34"/>
    </location>
</feature>
<dbReference type="EMBL" id="VCGU01000136">
    <property type="protein sequence ID" value="TRY66064.1"/>
    <property type="molecule type" value="Genomic_DNA"/>
</dbReference>
<gene>
    <name evidence="3" type="ORF">TCAL_17348</name>
</gene>
<evidence type="ECO:0000259" key="2">
    <source>
        <dbReference type="Pfam" id="PF04083"/>
    </source>
</evidence>
<dbReference type="AlphaFoldDB" id="A0A553NKV9"/>
<evidence type="ECO:0000313" key="3">
    <source>
        <dbReference type="EMBL" id="TRY66064.1"/>
    </source>
</evidence>
<proteinExistence type="predicted"/>
<dbReference type="Pfam" id="PF04083">
    <property type="entry name" value="Abhydro_lipase"/>
    <property type="match status" value="1"/>
</dbReference>
<dbReference type="Proteomes" id="UP000318571">
    <property type="component" value="Unassembled WGS sequence"/>
</dbReference>
<accession>A0A553NKV9</accession>
<reference evidence="3 4" key="1">
    <citation type="journal article" date="2018" name="Nat. Ecol. Evol.">
        <title>Genomic signatures of mitonuclear coevolution across populations of Tigriopus californicus.</title>
        <authorList>
            <person name="Barreto F.S."/>
            <person name="Watson E.T."/>
            <person name="Lima T.G."/>
            <person name="Willett C.S."/>
            <person name="Edmands S."/>
            <person name="Li W."/>
            <person name="Burton R.S."/>
        </authorList>
    </citation>
    <scope>NUCLEOTIDE SEQUENCE [LARGE SCALE GENOMIC DNA]</scope>
    <source>
        <strain evidence="3 4">San Diego</strain>
    </source>
</reference>
<evidence type="ECO:0000256" key="1">
    <source>
        <dbReference type="SAM" id="MobiDB-lite"/>
    </source>
</evidence>
<feature type="domain" description="Partial AB-hydrolase lipase" evidence="2">
    <location>
        <begin position="54"/>
        <end position="156"/>
    </location>
</feature>
<protein>
    <recommendedName>
        <fullName evidence="2">Partial AB-hydrolase lipase domain-containing protein</fullName>
    </recommendedName>
</protein>
<sequence>MASLSGPERPSKRQPLMTPKGDRSSNSRARQSPEHLVWVDGVPWDENTLPAPLMIKMEGYPIESHQVMTKDGYTLTMHRIPFGSGHRSPMSTTSFSSSSTSYSATFSSSSPSSSRTPRSGNVAVGNSSQSNGHGVPLRIPVLVQHGVLCSSADWVMGTPERSLGKKD</sequence>
<dbReference type="Gene3D" id="3.40.50.1820">
    <property type="entry name" value="alpha/beta hydrolase"/>
    <property type="match status" value="1"/>
</dbReference>
<comment type="caution">
    <text evidence="3">The sequence shown here is derived from an EMBL/GenBank/DDBJ whole genome shotgun (WGS) entry which is preliminary data.</text>
</comment>
<feature type="region of interest" description="Disordered" evidence="1">
    <location>
        <begin position="84"/>
        <end position="133"/>
    </location>
</feature>
<dbReference type="InterPro" id="IPR006693">
    <property type="entry name" value="AB_hydrolase_lipase"/>
</dbReference>
<evidence type="ECO:0000313" key="4">
    <source>
        <dbReference type="Proteomes" id="UP000318571"/>
    </source>
</evidence>
<dbReference type="STRING" id="6832.A0A553NKV9"/>
<keyword evidence="4" id="KW-1185">Reference proteome</keyword>
<feature type="compositionally biased region" description="Low complexity" evidence="1">
    <location>
        <begin position="87"/>
        <end position="119"/>
    </location>
</feature>
<dbReference type="InterPro" id="IPR029058">
    <property type="entry name" value="AB_hydrolase_fold"/>
</dbReference>